<proteinExistence type="predicted"/>
<dbReference type="SUPFAM" id="SSF56672">
    <property type="entry name" value="DNA/RNA polymerases"/>
    <property type="match status" value="1"/>
</dbReference>
<sequence length="152" mass="17162">MHKVVFGGSRVGKNGIRPDLAKIAVVAEWPVPKNLLDLMRFLGLTGYFRSLIKNYACITAPLTDLLRNLDLPPPGAKTGWRKHRQFLRERHLDSFWEQRHTQAFLKLKQILISEPVLHAPKFDGSPFIITSNGCKDGFGAVLAQWFATQLPS</sequence>
<protein>
    <recommendedName>
        <fullName evidence="1">Reverse transcriptase/retrotransposon-derived protein RNase H-like domain-containing protein</fullName>
    </recommendedName>
</protein>
<gene>
    <name evidence="2" type="ORF">AZE42_13915</name>
</gene>
<evidence type="ECO:0000313" key="3">
    <source>
        <dbReference type="Proteomes" id="UP000183567"/>
    </source>
</evidence>
<reference evidence="2 3" key="1">
    <citation type="submission" date="2016-03" db="EMBL/GenBank/DDBJ databases">
        <title>Comparative genomics of the ectomycorrhizal sister species Rhizopogon vinicolor and Rhizopogon vesiculosus (Basidiomycota: Boletales) reveals a divergence of the mating type B locus.</title>
        <authorList>
            <person name="Mujic A.B."/>
            <person name="Kuo A."/>
            <person name="Tritt A."/>
            <person name="Lipzen A."/>
            <person name="Chen C."/>
            <person name="Johnson J."/>
            <person name="Sharma A."/>
            <person name="Barry K."/>
            <person name="Grigoriev I.V."/>
            <person name="Spatafora J.W."/>
        </authorList>
    </citation>
    <scope>NUCLEOTIDE SEQUENCE [LARGE SCALE GENOMIC DNA]</scope>
    <source>
        <strain evidence="2 3">AM-OR11-056</strain>
    </source>
</reference>
<dbReference type="InterPro" id="IPR041577">
    <property type="entry name" value="RT_RNaseH_2"/>
</dbReference>
<dbReference type="AlphaFoldDB" id="A0A1J8PI94"/>
<dbReference type="Pfam" id="PF17919">
    <property type="entry name" value="RT_RNaseH_2"/>
    <property type="match status" value="1"/>
</dbReference>
<dbReference type="STRING" id="180088.A0A1J8PI94"/>
<accession>A0A1J8PI94</accession>
<evidence type="ECO:0000313" key="2">
    <source>
        <dbReference type="EMBL" id="OJA08311.1"/>
    </source>
</evidence>
<dbReference type="FunFam" id="3.30.70.270:FF:000020">
    <property type="entry name" value="Transposon Tf2-6 polyprotein-like Protein"/>
    <property type="match status" value="1"/>
</dbReference>
<organism evidence="2 3">
    <name type="scientific">Rhizopogon vesiculosus</name>
    <dbReference type="NCBI Taxonomy" id="180088"/>
    <lineage>
        <taxon>Eukaryota</taxon>
        <taxon>Fungi</taxon>
        <taxon>Dikarya</taxon>
        <taxon>Basidiomycota</taxon>
        <taxon>Agaricomycotina</taxon>
        <taxon>Agaricomycetes</taxon>
        <taxon>Agaricomycetidae</taxon>
        <taxon>Boletales</taxon>
        <taxon>Suillineae</taxon>
        <taxon>Rhizopogonaceae</taxon>
        <taxon>Rhizopogon</taxon>
    </lineage>
</organism>
<dbReference type="InterPro" id="IPR043128">
    <property type="entry name" value="Rev_trsase/Diguanyl_cyclase"/>
</dbReference>
<feature type="domain" description="Reverse transcriptase/retrotransposon-derived protein RNase H-like" evidence="1">
    <location>
        <begin position="96"/>
        <end position="145"/>
    </location>
</feature>
<name>A0A1J8PI94_9AGAM</name>
<dbReference type="PANTHER" id="PTHR33064">
    <property type="entry name" value="POL PROTEIN"/>
    <property type="match status" value="1"/>
</dbReference>
<dbReference type="OrthoDB" id="2662456at2759"/>
<dbReference type="Gene3D" id="3.30.70.270">
    <property type="match status" value="1"/>
</dbReference>
<feature type="non-terminal residue" evidence="2">
    <location>
        <position position="152"/>
    </location>
</feature>
<dbReference type="EMBL" id="LVVM01006342">
    <property type="protein sequence ID" value="OJA08311.1"/>
    <property type="molecule type" value="Genomic_DNA"/>
</dbReference>
<evidence type="ECO:0000259" key="1">
    <source>
        <dbReference type="Pfam" id="PF17919"/>
    </source>
</evidence>
<dbReference type="InterPro" id="IPR043502">
    <property type="entry name" value="DNA/RNA_pol_sf"/>
</dbReference>
<dbReference type="InterPro" id="IPR051320">
    <property type="entry name" value="Viral_Replic_Matur_Polypro"/>
</dbReference>
<keyword evidence="3" id="KW-1185">Reference proteome</keyword>
<dbReference type="PANTHER" id="PTHR33064:SF37">
    <property type="entry name" value="RIBONUCLEASE H"/>
    <property type="match status" value="1"/>
</dbReference>
<dbReference type="Proteomes" id="UP000183567">
    <property type="component" value="Unassembled WGS sequence"/>
</dbReference>
<comment type="caution">
    <text evidence="2">The sequence shown here is derived from an EMBL/GenBank/DDBJ whole genome shotgun (WGS) entry which is preliminary data.</text>
</comment>